<keyword evidence="3 7" id="KW-0812">Transmembrane</keyword>
<dbReference type="GO" id="GO:0022857">
    <property type="term" value="F:transmembrane transporter activity"/>
    <property type="evidence" value="ECO:0000318"/>
    <property type="project" value="GO_Central"/>
</dbReference>
<dbReference type="PANTHER" id="PTHR11654">
    <property type="entry name" value="OLIGOPEPTIDE TRANSPORTER-RELATED"/>
    <property type="match status" value="1"/>
</dbReference>
<dbReference type="PROSITE" id="PS01022">
    <property type="entry name" value="PTR2_1"/>
    <property type="match status" value="1"/>
</dbReference>
<dbReference type="AlphaFoldDB" id="A0A022QNU3"/>
<evidence type="ECO:0000256" key="2">
    <source>
        <dbReference type="ARBA" id="ARBA00005982"/>
    </source>
</evidence>
<name>A0A022QNU3_ERYGU</name>
<evidence type="ECO:0000256" key="6">
    <source>
        <dbReference type="ARBA" id="ARBA00044504"/>
    </source>
</evidence>
<feature type="transmembrane region" description="Helical" evidence="7">
    <location>
        <begin position="487"/>
        <end position="506"/>
    </location>
</feature>
<evidence type="ECO:0000256" key="5">
    <source>
        <dbReference type="ARBA" id="ARBA00023136"/>
    </source>
</evidence>
<feature type="transmembrane region" description="Helical" evidence="7">
    <location>
        <begin position="563"/>
        <end position="581"/>
    </location>
</feature>
<keyword evidence="9" id="KW-1185">Reference proteome</keyword>
<organism evidence="8 9">
    <name type="scientific">Erythranthe guttata</name>
    <name type="common">Yellow monkey flower</name>
    <name type="synonym">Mimulus guttatus</name>
    <dbReference type="NCBI Taxonomy" id="4155"/>
    <lineage>
        <taxon>Eukaryota</taxon>
        <taxon>Viridiplantae</taxon>
        <taxon>Streptophyta</taxon>
        <taxon>Embryophyta</taxon>
        <taxon>Tracheophyta</taxon>
        <taxon>Spermatophyta</taxon>
        <taxon>Magnoliopsida</taxon>
        <taxon>eudicotyledons</taxon>
        <taxon>Gunneridae</taxon>
        <taxon>Pentapetalae</taxon>
        <taxon>asterids</taxon>
        <taxon>lamiids</taxon>
        <taxon>Lamiales</taxon>
        <taxon>Phrymaceae</taxon>
        <taxon>Erythranthe</taxon>
    </lineage>
</organism>
<feature type="transmembrane region" description="Helical" evidence="7">
    <location>
        <begin position="409"/>
        <end position="426"/>
    </location>
</feature>
<gene>
    <name evidence="8" type="ORF">MIMGU_mgv1a003369mg</name>
</gene>
<comment type="similarity">
    <text evidence="2">Belongs to the major facilitator superfamily. Proton-dependent oligopeptide transporter (POT/PTR) (TC 2.A.17) family.</text>
</comment>
<feature type="transmembrane region" description="Helical" evidence="7">
    <location>
        <begin position="131"/>
        <end position="153"/>
    </location>
</feature>
<dbReference type="EMBL" id="KI631268">
    <property type="protein sequence ID" value="EYU29274.1"/>
    <property type="molecule type" value="Genomic_DNA"/>
</dbReference>
<feature type="transmembrane region" description="Helical" evidence="7">
    <location>
        <begin position="91"/>
        <end position="111"/>
    </location>
</feature>
<dbReference type="SUPFAM" id="SSF103473">
    <property type="entry name" value="MFS general substrate transporter"/>
    <property type="match status" value="1"/>
</dbReference>
<proteinExistence type="inferred from homology"/>
<keyword evidence="4 7" id="KW-1133">Transmembrane helix</keyword>
<evidence type="ECO:0000256" key="3">
    <source>
        <dbReference type="ARBA" id="ARBA00022692"/>
    </source>
</evidence>
<keyword evidence="5 7" id="KW-0472">Membrane</keyword>
<dbReference type="Gene3D" id="1.20.1250.20">
    <property type="entry name" value="MFS general substrate transporter like domains"/>
    <property type="match status" value="1"/>
</dbReference>
<dbReference type="InterPro" id="IPR036259">
    <property type="entry name" value="MFS_trans_sf"/>
</dbReference>
<dbReference type="InterPro" id="IPR000109">
    <property type="entry name" value="POT_fam"/>
</dbReference>
<dbReference type="Proteomes" id="UP000030748">
    <property type="component" value="Unassembled WGS sequence"/>
</dbReference>
<feature type="transmembrane region" description="Helical" evidence="7">
    <location>
        <begin position="66"/>
        <end position="84"/>
    </location>
</feature>
<feature type="transmembrane region" description="Helical" evidence="7">
    <location>
        <begin position="370"/>
        <end position="388"/>
    </location>
</feature>
<evidence type="ECO:0000256" key="7">
    <source>
        <dbReference type="SAM" id="Phobius"/>
    </source>
</evidence>
<comment type="subcellular location">
    <subcellularLocation>
        <location evidence="1">Membrane</location>
        <topology evidence="1">Multi-pass membrane protein</topology>
    </subcellularLocation>
</comment>
<sequence length="589" mass="65515">MEKTMAEEEPLLKEEDCNKKGGFRTLPFIIGNESVEKMATYGVMPNMALYLIKEYHMELTTASNVLFMWSSATNFMPLVAALLADSFFGRFYTIGFGSIICFMGMILLWSTTIIPQAKPPPCSNNPICSSVAIPQLVLLCTSFVLISIGAGGIRSSSLAFGADQLERGEFKRKSNLKESYFTWYYASYTFSVLIALTCVVYIQDNVGWGVGFLVPALLMLFGVGSFFLASPFYVKLKCRSSLFTGLVQVVAASFNNRSLELSDGTSNYTWHCRSGSSLVCPSEKLRFLNKACVVRDPETDLTPDGRPKNPWCLCTVDQVEELKSTIKILPIWSTGMIMSINISQTSFPIIQASSMNRRITSNFTIPSASFNTITVISVILWIFLYDRIFLPLASRVMRRPIRISPKTRMGIGIFFSILAMIATSAVEGVRRSLHARSGGSQMSAVWLVPQYCLTGFAEASNVIAQNEFYFSEFPRSMSSVALTMNGIGMSLANLIASFLMNFVDWVSKKGGKESWISSDINKGRYDYYYLVLAGLSVANMIYFLVCSSAYGPLKGEKKLEEEQVYMLIMFANCSVIIINDVEFSNRNTG</sequence>
<dbReference type="eggNOG" id="KOG1237">
    <property type="taxonomic scope" value="Eukaryota"/>
</dbReference>
<comment type="similarity">
    <text evidence="6">Belongs to the major facilitator superfamily. Phosphate:H(+) symporter (TC 2.A.1.9) family.</text>
</comment>
<dbReference type="InterPro" id="IPR018456">
    <property type="entry name" value="PTR2_symporter_CS"/>
</dbReference>
<evidence type="ECO:0000256" key="4">
    <source>
        <dbReference type="ARBA" id="ARBA00022989"/>
    </source>
</evidence>
<feature type="transmembrane region" description="Helical" evidence="7">
    <location>
        <begin position="181"/>
        <end position="202"/>
    </location>
</feature>
<dbReference type="GO" id="GO:0006857">
    <property type="term" value="P:oligopeptide transport"/>
    <property type="evidence" value="ECO:0007669"/>
    <property type="project" value="InterPro"/>
</dbReference>
<dbReference type="GO" id="GO:0055085">
    <property type="term" value="P:transmembrane transport"/>
    <property type="evidence" value="ECO:0000318"/>
    <property type="project" value="GO_Central"/>
</dbReference>
<feature type="transmembrane region" description="Helical" evidence="7">
    <location>
        <begin position="527"/>
        <end position="551"/>
    </location>
</feature>
<reference evidence="8 9" key="1">
    <citation type="journal article" date="2013" name="Proc. Natl. Acad. Sci. U.S.A.">
        <title>Fine-scale variation in meiotic recombination in Mimulus inferred from population shotgun sequencing.</title>
        <authorList>
            <person name="Hellsten U."/>
            <person name="Wright K.M."/>
            <person name="Jenkins J."/>
            <person name="Shu S."/>
            <person name="Yuan Y."/>
            <person name="Wessler S.R."/>
            <person name="Schmutz J."/>
            <person name="Willis J.H."/>
            <person name="Rokhsar D.S."/>
        </authorList>
    </citation>
    <scope>NUCLEOTIDE SEQUENCE [LARGE SCALE GENOMIC DNA]</scope>
    <source>
        <strain evidence="9">cv. DUN x IM62</strain>
    </source>
</reference>
<accession>A0A022QNU3</accession>
<evidence type="ECO:0000313" key="9">
    <source>
        <dbReference type="Proteomes" id="UP000030748"/>
    </source>
</evidence>
<evidence type="ECO:0000256" key="1">
    <source>
        <dbReference type="ARBA" id="ARBA00004141"/>
    </source>
</evidence>
<feature type="transmembrane region" description="Helical" evidence="7">
    <location>
        <begin position="208"/>
        <end position="234"/>
    </location>
</feature>
<dbReference type="CDD" id="cd17416">
    <property type="entry name" value="MFS_NPF1_2"/>
    <property type="match status" value="1"/>
</dbReference>
<evidence type="ECO:0008006" key="10">
    <source>
        <dbReference type="Google" id="ProtNLM"/>
    </source>
</evidence>
<evidence type="ECO:0000313" key="8">
    <source>
        <dbReference type="EMBL" id="EYU29274.1"/>
    </source>
</evidence>
<dbReference type="GO" id="GO:0005886">
    <property type="term" value="C:plasma membrane"/>
    <property type="evidence" value="ECO:0000318"/>
    <property type="project" value="GO_Central"/>
</dbReference>
<dbReference type="Pfam" id="PF00854">
    <property type="entry name" value="PTR2"/>
    <property type="match status" value="1"/>
</dbReference>
<protein>
    <recommendedName>
        <fullName evidence="10">Major facilitator superfamily (MFS) profile domain-containing protein</fullName>
    </recommendedName>
</protein>